<feature type="compositionally biased region" description="Low complexity" evidence="3">
    <location>
        <begin position="56"/>
        <end position="69"/>
    </location>
</feature>
<dbReference type="InterPro" id="IPR008929">
    <property type="entry name" value="Chondroitin_lyas"/>
</dbReference>
<feature type="domain" description="Alginate lyase" evidence="4">
    <location>
        <begin position="127"/>
        <end position="408"/>
    </location>
</feature>
<proteinExistence type="predicted"/>
<accession>A0A1I3MVE2</accession>
<reference evidence="5 6" key="1">
    <citation type="submission" date="2016-10" db="EMBL/GenBank/DDBJ databases">
        <authorList>
            <person name="de Groot N.N."/>
        </authorList>
    </citation>
    <scope>NUCLEOTIDE SEQUENCE [LARGE SCALE GENOMIC DNA]</scope>
    <source>
        <strain evidence="5 6">LMG 23650</strain>
    </source>
</reference>
<keyword evidence="1" id="KW-0732">Signal</keyword>
<dbReference type="InterPro" id="IPR008397">
    <property type="entry name" value="Alginate_lyase_dom"/>
</dbReference>
<organism evidence="5 6">
    <name type="scientific">Paraburkholderia megapolitana</name>
    <dbReference type="NCBI Taxonomy" id="420953"/>
    <lineage>
        <taxon>Bacteria</taxon>
        <taxon>Pseudomonadati</taxon>
        <taxon>Pseudomonadota</taxon>
        <taxon>Betaproteobacteria</taxon>
        <taxon>Burkholderiales</taxon>
        <taxon>Burkholderiaceae</taxon>
        <taxon>Paraburkholderia</taxon>
    </lineage>
</organism>
<dbReference type="STRING" id="420953.SAMN05192543_105126"/>
<evidence type="ECO:0000256" key="1">
    <source>
        <dbReference type="ARBA" id="ARBA00022729"/>
    </source>
</evidence>
<dbReference type="GO" id="GO:0042597">
    <property type="term" value="C:periplasmic space"/>
    <property type="evidence" value="ECO:0007669"/>
    <property type="project" value="InterPro"/>
</dbReference>
<feature type="compositionally biased region" description="Pro residues" evidence="3">
    <location>
        <begin position="70"/>
        <end position="79"/>
    </location>
</feature>
<keyword evidence="6" id="KW-1185">Reference proteome</keyword>
<dbReference type="RefSeq" id="WP_170275827.1">
    <property type="nucleotide sequence ID" value="NZ_CP041745.1"/>
</dbReference>
<dbReference type="AlphaFoldDB" id="A0A1I3MVE2"/>
<evidence type="ECO:0000256" key="3">
    <source>
        <dbReference type="SAM" id="MobiDB-lite"/>
    </source>
</evidence>
<keyword evidence="2 5" id="KW-0456">Lyase</keyword>
<gene>
    <name evidence="5" type="ORF">SAMN05192543_105126</name>
</gene>
<evidence type="ECO:0000256" key="2">
    <source>
        <dbReference type="ARBA" id="ARBA00023239"/>
    </source>
</evidence>
<feature type="region of interest" description="Disordered" evidence="3">
    <location>
        <begin position="56"/>
        <end position="79"/>
    </location>
</feature>
<dbReference type="Proteomes" id="UP000199548">
    <property type="component" value="Unassembled WGS sequence"/>
</dbReference>
<dbReference type="Pfam" id="PF05426">
    <property type="entry name" value="Alginate_lyase"/>
    <property type="match status" value="1"/>
</dbReference>
<dbReference type="EMBL" id="FOQU01000005">
    <property type="protein sequence ID" value="SFJ00967.1"/>
    <property type="molecule type" value="Genomic_DNA"/>
</dbReference>
<dbReference type="SUPFAM" id="SSF48230">
    <property type="entry name" value="Chondroitin AC/alginate lyase"/>
    <property type="match status" value="1"/>
</dbReference>
<sequence>MRHPRRDQRPAFPTAGSNAVTVAPSLAARRRTLAALGAGSLGLLLYGCGGIDATPSASASSATGSQSTPPVTPPPAAPTPPVVFTLDASEMLKAKQLVAAGNASLQTSWSALLASANAALQLAPFSVVDKNMVPPSGDKHDYLSLAPYWWPDPTKPNGLPYIQRDGQINPSSKNNDSDSVRMQAFCSAIGTLTTAWFLGGDARYADKAASLLRTWFIDPTTRMNPNLNYGQGIPGVTSGRGIGIIDTRNFWQITDGIGLLASSNVLSASDLSALNLWFADYLNWLLTSSNGTDEAAAPNNHGTFYDAQVTNLALFTGDTATAQNALNHALTKLLPTQFDSTGKEPLELSRTRPFHYSVFNLVAFLRLAKYGAAAKVDIAHASAVAGSPQSLQASVAFLAPYVANPSSWPYQDLTGIEYDGDGNEFDGVLPVLQQAVLLYGATPQLTAALDAVSNHLPDAVSWLQWPITTTS</sequence>
<dbReference type="Gene3D" id="1.50.10.100">
    <property type="entry name" value="Chondroitin AC/alginate lyase"/>
    <property type="match status" value="1"/>
</dbReference>
<protein>
    <submittedName>
        <fullName evidence="5">Alginate lyase</fullName>
    </submittedName>
</protein>
<evidence type="ECO:0000259" key="4">
    <source>
        <dbReference type="Pfam" id="PF05426"/>
    </source>
</evidence>
<dbReference type="GO" id="GO:0016829">
    <property type="term" value="F:lyase activity"/>
    <property type="evidence" value="ECO:0007669"/>
    <property type="project" value="UniProtKB-KW"/>
</dbReference>
<name>A0A1I3MVE2_9BURK</name>
<evidence type="ECO:0000313" key="5">
    <source>
        <dbReference type="EMBL" id="SFJ00967.1"/>
    </source>
</evidence>
<evidence type="ECO:0000313" key="6">
    <source>
        <dbReference type="Proteomes" id="UP000199548"/>
    </source>
</evidence>